<protein>
    <recommendedName>
        <fullName evidence="6">DUF4367 domain-containing protein</fullName>
    </recommendedName>
</protein>
<dbReference type="RefSeq" id="WP_043064713.1">
    <property type="nucleotide sequence ID" value="NZ_BJOA01000046.1"/>
</dbReference>
<dbReference type="Proteomes" id="UP000037269">
    <property type="component" value="Unassembled WGS sequence"/>
</dbReference>
<name>A0A0D1Y0H7_ANEMI</name>
<keyword evidence="1" id="KW-1133">Transmembrane helix</keyword>
<reference evidence="3 5" key="2">
    <citation type="submission" date="2016-10" db="EMBL/GenBank/DDBJ databases">
        <authorList>
            <person name="de Groot N.N."/>
        </authorList>
    </citation>
    <scope>NUCLEOTIDE SEQUENCE [LARGE SCALE GENOMIC DNA]</scope>
    <source>
        <strain evidence="3 5">DSM 2895</strain>
    </source>
</reference>
<proteinExistence type="predicted"/>
<reference evidence="2 4" key="1">
    <citation type="submission" date="2015-07" db="EMBL/GenBank/DDBJ databases">
        <title>Fjat-14205 dsm 2895.</title>
        <authorList>
            <person name="Liu B."/>
            <person name="Wang J."/>
            <person name="Zhu Y."/>
            <person name="Liu G."/>
            <person name="Chen Q."/>
            <person name="Chen Z."/>
            <person name="Lan J."/>
            <person name="Che J."/>
            <person name="Ge C."/>
            <person name="Shi H."/>
            <person name="Pan Z."/>
            <person name="Liu X."/>
        </authorList>
    </citation>
    <scope>NUCLEOTIDE SEQUENCE [LARGE SCALE GENOMIC DNA]</scope>
    <source>
        <strain evidence="2 4">DSM 2895</strain>
    </source>
</reference>
<evidence type="ECO:0000313" key="5">
    <source>
        <dbReference type="Proteomes" id="UP000182836"/>
    </source>
</evidence>
<dbReference type="AlphaFoldDB" id="A0A0D1Y0H7"/>
<sequence>MQMDEKVKYQLKKEMKQIEVPKQLDAHITQLYERHMEAKRGLSRYRKPSRVAAIVVSCLLFSGVAYASNLLYSMHAPGFNLSVSKNEGPVIEREQADEIRSFLYSVKGQLAIGETAIIYAAELEKRKLPVLIKVSNPSLYTNMDDWRKQLPKSLANINVPQSFPGGFALVGGKIGLSTEPISVQNYNSYAGELKKRADETGNKMVWEKAKPSHSQNQIGISTPNVMYTNQSGDNVYVSYETIPNDETSIKINTNHDTTSEKINGEDSVYYSRNINNFLSETGVFQEITWIEKGEEGNILYRIFTESPTVKKQDLLLMLNNLKKS</sequence>
<keyword evidence="4" id="KW-1185">Reference proteome</keyword>
<evidence type="ECO:0000313" key="3">
    <source>
        <dbReference type="EMBL" id="SDI98618.1"/>
    </source>
</evidence>
<dbReference type="Proteomes" id="UP000182836">
    <property type="component" value="Unassembled WGS sequence"/>
</dbReference>
<dbReference type="EMBL" id="LGUG01000004">
    <property type="protein sequence ID" value="KON97406.1"/>
    <property type="molecule type" value="Genomic_DNA"/>
</dbReference>
<evidence type="ECO:0000256" key="1">
    <source>
        <dbReference type="SAM" id="Phobius"/>
    </source>
</evidence>
<organism evidence="2 4">
    <name type="scientific">Aneurinibacillus migulanus</name>
    <name type="common">Bacillus migulanus</name>
    <dbReference type="NCBI Taxonomy" id="47500"/>
    <lineage>
        <taxon>Bacteria</taxon>
        <taxon>Bacillati</taxon>
        <taxon>Bacillota</taxon>
        <taxon>Bacilli</taxon>
        <taxon>Bacillales</taxon>
        <taxon>Paenibacillaceae</taxon>
        <taxon>Aneurinibacillus group</taxon>
        <taxon>Aneurinibacillus</taxon>
    </lineage>
</organism>
<evidence type="ECO:0000313" key="2">
    <source>
        <dbReference type="EMBL" id="KON97406.1"/>
    </source>
</evidence>
<feature type="transmembrane region" description="Helical" evidence="1">
    <location>
        <begin position="51"/>
        <end position="72"/>
    </location>
</feature>
<keyword evidence="1" id="KW-0472">Membrane</keyword>
<evidence type="ECO:0008006" key="6">
    <source>
        <dbReference type="Google" id="ProtNLM"/>
    </source>
</evidence>
<dbReference type="EMBL" id="FNED01000010">
    <property type="protein sequence ID" value="SDI98618.1"/>
    <property type="molecule type" value="Genomic_DNA"/>
</dbReference>
<dbReference type="OrthoDB" id="2471945at2"/>
<accession>A0A0D1Y0H7</accession>
<keyword evidence="1" id="KW-0812">Transmembrane</keyword>
<dbReference type="GeneID" id="42307433"/>
<dbReference type="PATRIC" id="fig|47500.8.peg.4896"/>
<gene>
    <name evidence="2" type="ORF">AF333_19975</name>
    <name evidence="3" type="ORF">SAMN04487909_11030</name>
</gene>
<evidence type="ECO:0000313" key="4">
    <source>
        <dbReference type="Proteomes" id="UP000037269"/>
    </source>
</evidence>